<name>A0ABR2K6N2_9EUKA</name>
<evidence type="ECO:0000256" key="6">
    <source>
        <dbReference type="ARBA" id="ARBA00022967"/>
    </source>
</evidence>
<keyword evidence="5" id="KW-0653">Protein transport</keyword>
<dbReference type="PROSITE" id="PS51194">
    <property type="entry name" value="HELICASE_CTER"/>
    <property type="match status" value="1"/>
</dbReference>
<evidence type="ECO:0000256" key="2">
    <source>
        <dbReference type="ARBA" id="ARBA00022490"/>
    </source>
</evidence>
<dbReference type="InterPro" id="IPR027417">
    <property type="entry name" value="P-loop_NTPase"/>
</dbReference>
<gene>
    <name evidence="11" type="ORF">M9Y10_042036</name>
</gene>
<keyword evidence="3" id="KW-0547">Nucleotide-binding</keyword>
<comment type="caution">
    <text evidence="11">The sequence shown here is derived from an EMBL/GenBank/DDBJ whole genome shotgun (WGS) entry which is preliminary data.</text>
</comment>
<keyword evidence="7" id="KW-0811">Translocation</keyword>
<dbReference type="CDD" id="cd00519">
    <property type="entry name" value="Lipase_3"/>
    <property type="match status" value="1"/>
</dbReference>
<keyword evidence="12" id="KW-1185">Reference proteome</keyword>
<accession>A0ABR2K6N2</accession>
<dbReference type="InterPro" id="IPR001650">
    <property type="entry name" value="Helicase_C-like"/>
</dbReference>
<feature type="domain" description="Helicase C-terminal" evidence="9">
    <location>
        <begin position="1246"/>
        <end position="1411"/>
    </location>
</feature>
<dbReference type="Pfam" id="PF13306">
    <property type="entry name" value="LRR_5"/>
    <property type="match status" value="4"/>
</dbReference>
<feature type="domain" description="SecA family profile" evidence="10">
    <location>
        <begin position="851"/>
        <end position="1404"/>
    </location>
</feature>
<dbReference type="Pfam" id="PF01764">
    <property type="entry name" value="Lipase_3"/>
    <property type="match status" value="1"/>
</dbReference>
<keyword evidence="4" id="KW-0067">ATP-binding</keyword>
<dbReference type="InterPro" id="IPR032675">
    <property type="entry name" value="LRR_dom_sf"/>
</dbReference>
<dbReference type="EMBL" id="JAPFFF010000007">
    <property type="protein sequence ID" value="KAK8886572.1"/>
    <property type="molecule type" value="Genomic_DNA"/>
</dbReference>
<evidence type="ECO:0000256" key="7">
    <source>
        <dbReference type="ARBA" id="ARBA00023010"/>
    </source>
</evidence>
<keyword evidence="8" id="KW-0472">Membrane</keyword>
<dbReference type="InterPro" id="IPR011115">
    <property type="entry name" value="SecA_DEAD"/>
</dbReference>
<dbReference type="SUPFAM" id="SSF53474">
    <property type="entry name" value="alpha/beta-Hydrolases"/>
    <property type="match status" value="1"/>
</dbReference>
<dbReference type="InterPro" id="IPR035992">
    <property type="entry name" value="Ricin_B-like_lectins"/>
</dbReference>
<evidence type="ECO:0000259" key="9">
    <source>
        <dbReference type="PROSITE" id="PS51194"/>
    </source>
</evidence>
<dbReference type="InterPro" id="IPR029058">
    <property type="entry name" value="AB_hydrolase_fold"/>
</dbReference>
<evidence type="ECO:0000313" key="11">
    <source>
        <dbReference type="EMBL" id="KAK8886572.1"/>
    </source>
</evidence>
<protein>
    <submittedName>
        <fullName evidence="11">Uncharacterized protein</fullName>
    </submittedName>
</protein>
<dbReference type="Gene3D" id="3.80.10.10">
    <property type="entry name" value="Ribonuclease Inhibitor"/>
    <property type="match status" value="4"/>
</dbReference>
<evidence type="ECO:0000256" key="8">
    <source>
        <dbReference type="ARBA" id="ARBA00023136"/>
    </source>
</evidence>
<keyword evidence="6" id="KW-1278">Translocase</keyword>
<organism evidence="11 12">
    <name type="scientific">Tritrichomonas musculus</name>
    <dbReference type="NCBI Taxonomy" id="1915356"/>
    <lineage>
        <taxon>Eukaryota</taxon>
        <taxon>Metamonada</taxon>
        <taxon>Parabasalia</taxon>
        <taxon>Tritrichomonadida</taxon>
        <taxon>Tritrichomonadidae</taxon>
        <taxon>Tritrichomonas</taxon>
    </lineage>
</organism>
<proteinExistence type="predicted"/>
<sequence length="1955" mass="225497">MQALRDGIYLISFKDFGSTNQFLWDEYLNNESQKENHYYIIKYNSTTLNYTIMSHHSHRFLGVQKRKDFNYYASSISFHVLTDEYLTEWSIEYVENNNYFTLELNGTGLLLEFNDQANLIQLNKSSGKDNQKVLIKPSQIIENGFYTIHPKFDSNLALTFSDKNDLKKLILMPSDQTKSQFFWIQFDSNDGCYSIIRTIDDNCLQAENGFTSQSHFFNLDCQKWIISPLDDKENDFFIELKANYLRLEVSKNCDNNSDPIQLVSFDQKVTESKCQAFQLKKVDFDDEKRREEIVSLIEKADEIRTVKLYSKNSEIDNDIFINGLFIENLELPLSISEISEKAFEKCANIKTISCDPKWLHLIPNPMNVENVFVPEGVESISGDCFYKFVNLKFLSLPQSLKSIDHESFRNLYDIKIFEGDPKFVTFIHKVSLIKVVIPEYVNEIPEEAFAGCKHLRKVVFKGDSQLKTIQSRAFANCESLEILTIPDTVNNISSDAFYGCKVKSLTLIFNEERQKLSMTDNLIIDEKVTKITKDYEVYCNIESLEIPLTTIEFEHDVLGSFKKLKYVKCNPNLLNYFNPATIKIVFIPNGIKQISKKDFDKLVNLKFVEIPESVDDIEENAFESCINLTAFKCGTKHLLQLNKKKIKTLVLNNEVKQINRSCFDELINLEKCELPESIKISDPDIFINCKKLMEVNIFSARALINNKISIKEGTASISKKQFEGWVNLQLLQIPRSVTEIEEGTFDDCKNLEYLICDPKWFHLFHKTTIKELIVPDYVTELNKEQFDGFHSLTSIELPNEIKINDPFIFDSCESLVFVQCNHSLFKAFSEKIQKKCANNKKVEYVNPVYELSCSNNSIKNDQDLNEEPRETSIDDLAEFDKNNSKYCHPIMNVRGLTYSGKIQKDYKPENTDLSEISKVCGAVLHEIYVKFNIIPKTSQFLAILRLADEILNSKTHGSIGQIPSGEGKTLIITVLSIILYKFGKIVDIVISNLDLARRTQKEQKLYFDLFGIESGILLISNDASFDDDVLKQPVIYSTLENYESFYLHSLFSTKYKERVYDVVLVDEIDKMFPDEFYSPLAIANHINYAFIKDIYEIVLLLHCWKTSEIIKVLNYFFSDAGTFEEENIQKLKDAALLVINLNKKIDYKIENDQIIKINPNIQWNEHIIKMIEIREGLEAKASLITSCQIDHHSYLNFFNKIAGVTGSFGTIEDEELLKKEYKIDTFKVLPHVSSQLKIATKNRPLKTKELYNELINEILEEREKGRPIFVIFDSIHHVNEFLKSKIFLLAQKITGENPDLDDFAIENAGNAGAVTISTIEAINGIDIKLSSEVLEAGGLHVIVPMKMANQRMIEQAAGRSGRQGQPGSVTFYISENDKFTKTKKFAKENENLIKLEIEFSEYIKDNFPWILQATNRFDFSESIYPYAADSSFILEAFARQIILKIKSNSLNDNKEQLPFLINKMVQLSWSFFFTKIKDGINECDDWSYYKEKYDDFIKELNVWIHPANSKTIESAIDYIQSKLSNENKFDYLVFKGTKIDAYSIDVILPEKSPQIILMNGNHLFGKEEIYNQLQNGSKINWYQILAPFCDYTLINIIGDKLIPKLKNDEKGDNENNELGDEEEDFDDDIVTLKYEQKETWEWIFYNIKNNNKKKKKQKKLLKSTAIPSFLTIDFVKKALDLSGDAYNGDFTFGKVIHSSEENDMFKPVFYCLEESNDLYVITRGSFSTNDWMTDFDCKEAKCEINGTNIYFHQGFYSSANYVLNSISSILENNYQTIYFIGHSYGASVSALLCLLTKSQDKFKDRNIYALAFGSAPSMSYCPPEIENCIFTFINGDDLIPSFCLFNTLNTAAKNHLSFQLFVKLCLLILKPLNNKWIKEFVYAIEQNFEIITDVIGILNVKKVKGVVFQIGDSKKKKLSDCVINESQLPNTLSISLTSLFNHFIDKYEQSFKIIQ</sequence>
<dbReference type="InterPro" id="IPR044722">
    <property type="entry name" value="SecA_SF2_C"/>
</dbReference>
<evidence type="ECO:0000256" key="4">
    <source>
        <dbReference type="ARBA" id="ARBA00022840"/>
    </source>
</evidence>
<dbReference type="CDD" id="cd00161">
    <property type="entry name" value="beta-trefoil_Ricin-like"/>
    <property type="match status" value="1"/>
</dbReference>
<evidence type="ECO:0000256" key="5">
    <source>
        <dbReference type="ARBA" id="ARBA00022927"/>
    </source>
</evidence>
<dbReference type="SUPFAM" id="SSF50370">
    <property type="entry name" value="Ricin B-like lectins"/>
    <property type="match status" value="2"/>
</dbReference>
<dbReference type="Gene3D" id="3.40.50.300">
    <property type="entry name" value="P-loop containing nucleotide triphosphate hydrolases"/>
    <property type="match status" value="2"/>
</dbReference>
<evidence type="ECO:0000256" key="3">
    <source>
        <dbReference type="ARBA" id="ARBA00022741"/>
    </source>
</evidence>
<dbReference type="Pfam" id="PF21090">
    <property type="entry name" value="P-loop_SecA"/>
    <property type="match status" value="1"/>
</dbReference>
<dbReference type="Proteomes" id="UP001470230">
    <property type="component" value="Unassembled WGS sequence"/>
</dbReference>
<dbReference type="InterPro" id="IPR026906">
    <property type="entry name" value="LRR_5"/>
</dbReference>
<dbReference type="Gene3D" id="3.40.50.1820">
    <property type="entry name" value="alpha/beta hydrolase"/>
    <property type="match status" value="1"/>
</dbReference>
<evidence type="ECO:0000313" key="12">
    <source>
        <dbReference type="Proteomes" id="UP001470230"/>
    </source>
</evidence>
<dbReference type="InterPro" id="IPR014018">
    <property type="entry name" value="SecA_motor_DEAD"/>
</dbReference>
<dbReference type="SUPFAM" id="SSF52540">
    <property type="entry name" value="P-loop containing nucleoside triphosphate hydrolases"/>
    <property type="match status" value="2"/>
</dbReference>
<reference evidence="11 12" key="1">
    <citation type="submission" date="2024-04" db="EMBL/GenBank/DDBJ databases">
        <title>Tritrichomonas musculus Genome.</title>
        <authorList>
            <person name="Alves-Ferreira E."/>
            <person name="Grigg M."/>
            <person name="Lorenzi H."/>
            <person name="Galac M."/>
        </authorList>
    </citation>
    <scope>NUCLEOTIDE SEQUENCE [LARGE SCALE GENOMIC DNA]</scope>
    <source>
        <strain evidence="11 12">EAF2021</strain>
    </source>
</reference>
<dbReference type="PROSITE" id="PS51196">
    <property type="entry name" value="SECA_MOTOR_DEAD"/>
    <property type="match status" value="1"/>
</dbReference>
<dbReference type="InterPro" id="IPR000185">
    <property type="entry name" value="SecA"/>
</dbReference>
<evidence type="ECO:0000256" key="1">
    <source>
        <dbReference type="ARBA" id="ARBA00022448"/>
    </source>
</evidence>
<dbReference type="PANTHER" id="PTHR30612:SF0">
    <property type="entry name" value="CHLOROPLAST PROTEIN-TRANSPORTING ATPASE"/>
    <property type="match status" value="1"/>
</dbReference>
<dbReference type="Gene3D" id="2.80.10.50">
    <property type="match status" value="1"/>
</dbReference>
<dbReference type="PANTHER" id="PTHR30612">
    <property type="entry name" value="SECA INNER MEMBRANE COMPONENT OF SEC PROTEIN SECRETION SYSTEM"/>
    <property type="match status" value="1"/>
</dbReference>
<dbReference type="Gene3D" id="3.90.1440.10">
    <property type="entry name" value="SecA, preprotein cross-linking domain"/>
    <property type="match status" value="1"/>
</dbReference>
<evidence type="ECO:0000259" key="10">
    <source>
        <dbReference type="PROSITE" id="PS51196"/>
    </source>
</evidence>
<dbReference type="Pfam" id="PF07517">
    <property type="entry name" value="SecA_DEAD"/>
    <property type="match status" value="1"/>
</dbReference>
<dbReference type="InterPro" id="IPR002921">
    <property type="entry name" value="Fungal_lipase-type"/>
</dbReference>
<keyword evidence="2" id="KW-0963">Cytoplasm</keyword>
<dbReference type="SUPFAM" id="SSF52058">
    <property type="entry name" value="L domain-like"/>
    <property type="match status" value="2"/>
</dbReference>
<keyword evidence="1" id="KW-0813">Transport</keyword>